<keyword evidence="3" id="KW-1185">Reference proteome</keyword>
<sequence length="153" mass="17855">MDSGRILSGNGQPGSNKGLEHQHYENHQVALAYEVLGSDEKRKLYDLTRIRTSSDLSSSFAPSSSTSVPTKAYTDLDIEYKNFEHFQRQTRRRTHYHSHLKCLKSFYAEFGGKRPLYKSEYEPPQGSIHRDSRARQREEEELMREIQRKQLCS</sequence>
<evidence type="ECO:0000313" key="2">
    <source>
        <dbReference type="EMBL" id="KAJ1346341.1"/>
    </source>
</evidence>
<reference evidence="2" key="1">
    <citation type="submission" date="2021-06" db="EMBL/GenBank/DDBJ databases">
        <title>Parelaphostrongylus tenuis whole genome reference sequence.</title>
        <authorList>
            <person name="Garwood T.J."/>
            <person name="Larsen P.A."/>
            <person name="Fountain-Jones N.M."/>
            <person name="Garbe J.R."/>
            <person name="Macchietto M.G."/>
            <person name="Kania S.A."/>
            <person name="Gerhold R.W."/>
            <person name="Richards J.E."/>
            <person name="Wolf T.M."/>
        </authorList>
    </citation>
    <scope>NUCLEOTIDE SEQUENCE</scope>
    <source>
        <strain evidence="2">MNPRO001-30</strain>
        <tissue evidence="2">Meninges</tissue>
    </source>
</reference>
<feature type="region of interest" description="Disordered" evidence="1">
    <location>
        <begin position="1"/>
        <end position="21"/>
    </location>
</feature>
<dbReference type="Proteomes" id="UP001196413">
    <property type="component" value="Unassembled WGS sequence"/>
</dbReference>
<proteinExistence type="predicted"/>
<gene>
    <name evidence="2" type="ORF">KIN20_001104</name>
</gene>
<evidence type="ECO:0000256" key="1">
    <source>
        <dbReference type="SAM" id="MobiDB-lite"/>
    </source>
</evidence>
<name>A0AAD5MCC8_PARTN</name>
<feature type="non-terminal residue" evidence="2">
    <location>
        <position position="1"/>
    </location>
</feature>
<dbReference type="EMBL" id="JAHQIW010000159">
    <property type="protein sequence ID" value="KAJ1346341.1"/>
    <property type="molecule type" value="Genomic_DNA"/>
</dbReference>
<comment type="caution">
    <text evidence="2">The sequence shown here is derived from an EMBL/GenBank/DDBJ whole genome shotgun (WGS) entry which is preliminary data.</text>
</comment>
<dbReference type="AlphaFoldDB" id="A0AAD5MCC8"/>
<accession>A0AAD5MCC8</accession>
<organism evidence="2 3">
    <name type="scientific">Parelaphostrongylus tenuis</name>
    <name type="common">Meningeal worm</name>
    <dbReference type="NCBI Taxonomy" id="148309"/>
    <lineage>
        <taxon>Eukaryota</taxon>
        <taxon>Metazoa</taxon>
        <taxon>Ecdysozoa</taxon>
        <taxon>Nematoda</taxon>
        <taxon>Chromadorea</taxon>
        <taxon>Rhabditida</taxon>
        <taxon>Rhabditina</taxon>
        <taxon>Rhabditomorpha</taxon>
        <taxon>Strongyloidea</taxon>
        <taxon>Metastrongylidae</taxon>
        <taxon>Parelaphostrongylus</taxon>
    </lineage>
</organism>
<evidence type="ECO:0008006" key="4">
    <source>
        <dbReference type="Google" id="ProtNLM"/>
    </source>
</evidence>
<evidence type="ECO:0000313" key="3">
    <source>
        <dbReference type="Proteomes" id="UP001196413"/>
    </source>
</evidence>
<feature type="compositionally biased region" description="Basic and acidic residues" evidence="1">
    <location>
        <begin position="128"/>
        <end position="153"/>
    </location>
</feature>
<feature type="region of interest" description="Disordered" evidence="1">
    <location>
        <begin position="117"/>
        <end position="153"/>
    </location>
</feature>
<protein>
    <recommendedName>
        <fullName evidence="4">J domain-containing protein</fullName>
    </recommendedName>
</protein>